<evidence type="ECO:0000313" key="6">
    <source>
        <dbReference type="Proteomes" id="UP000318242"/>
    </source>
</evidence>
<evidence type="ECO:0000256" key="2">
    <source>
        <dbReference type="ARBA" id="ARBA00022845"/>
    </source>
</evidence>
<keyword evidence="6" id="KW-1185">Reference proteome</keyword>
<comment type="caution">
    <text evidence="5">The sequence shown here is derived from an EMBL/GenBank/DDBJ whole genome shotgun (WGS) entry which is preliminary data.</text>
</comment>
<dbReference type="HAMAP" id="MF_00919">
    <property type="entry name" value="RMF"/>
    <property type="match status" value="1"/>
</dbReference>
<name>A0A4Y3IQ02_9VIBR</name>
<keyword evidence="1 3" id="KW-0963">Cytoplasm</keyword>
<comment type="subcellular location">
    <subcellularLocation>
        <location evidence="3">Cytoplasm</location>
    </subcellularLocation>
</comment>
<protein>
    <recommendedName>
        <fullName evidence="3">Ribosome modulation factor</fullName>
        <shortName evidence="3">RMF</shortName>
    </recommendedName>
</protein>
<evidence type="ECO:0000256" key="3">
    <source>
        <dbReference type="HAMAP-Rule" id="MF_00919"/>
    </source>
</evidence>
<evidence type="ECO:0000256" key="4">
    <source>
        <dbReference type="SAM" id="MobiDB-lite"/>
    </source>
</evidence>
<feature type="compositionally biased region" description="Polar residues" evidence="4">
    <location>
        <begin position="60"/>
        <end position="69"/>
    </location>
</feature>
<dbReference type="EMBL" id="BJLH01000009">
    <property type="protein sequence ID" value="GEA60918.1"/>
    <property type="molecule type" value="Genomic_DNA"/>
</dbReference>
<gene>
    <name evidence="3" type="primary">rmf</name>
    <name evidence="5" type="ORF">VCO01S_21110</name>
</gene>
<sequence>MNVDASANYNRLIYPLPTNEEAYSALSLFIERLEDLTMKRQKRDRLERAQSQGYKAGLNGRSSDTCPYQQTDAKSQWLGGWRDAKGDMESGLYK</sequence>
<feature type="region of interest" description="Disordered" evidence="4">
    <location>
        <begin position="46"/>
        <end position="69"/>
    </location>
</feature>
<dbReference type="NCBIfam" id="NF011162">
    <property type="entry name" value="PRK14563.1"/>
    <property type="match status" value="1"/>
</dbReference>
<proteinExistence type="inferred from homology"/>
<keyword evidence="2 3" id="KW-0810">Translation regulation</keyword>
<dbReference type="NCBIfam" id="NF041886">
    <property type="entry name" value="Rmf_CrpP_fam"/>
    <property type="match status" value="1"/>
</dbReference>
<accession>A0A4Y3IQ02</accession>
<reference evidence="5 6" key="1">
    <citation type="submission" date="2019-06" db="EMBL/GenBank/DDBJ databases">
        <title>Whole genome shotgun sequence of Vibrio comitans NBRC 102076.</title>
        <authorList>
            <person name="Hosoyama A."/>
            <person name="Uohara A."/>
            <person name="Ohji S."/>
            <person name="Ichikawa N."/>
        </authorList>
    </citation>
    <scope>NUCLEOTIDE SEQUENCE [LARGE SCALE GENOMIC DNA]</scope>
    <source>
        <strain evidence="5 6">NBRC 102076</strain>
    </source>
</reference>
<dbReference type="Proteomes" id="UP000318242">
    <property type="component" value="Unassembled WGS sequence"/>
</dbReference>
<dbReference type="InterPro" id="IPR007040">
    <property type="entry name" value="Ribosome_modulation_factor"/>
</dbReference>
<comment type="similarity">
    <text evidence="3">Belongs to the ribosome modulation factor family.</text>
</comment>
<evidence type="ECO:0000256" key="1">
    <source>
        <dbReference type="ARBA" id="ARBA00022490"/>
    </source>
</evidence>
<dbReference type="GO" id="GO:0006417">
    <property type="term" value="P:regulation of translation"/>
    <property type="evidence" value="ECO:0007669"/>
    <property type="project" value="UniProtKB-UniRule"/>
</dbReference>
<organism evidence="5 6">
    <name type="scientific">Vibrio comitans NBRC 102076</name>
    <dbReference type="NCBI Taxonomy" id="1219078"/>
    <lineage>
        <taxon>Bacteria</taxon>
        <taxon>Pseudomonadati</taxon>
        <taxon>Pseudomonadota</taxon>
        <taxon>Gammaproteobacteria</taxon>
        <taxon>Vibrionales</taxon>
        <taxon>Vibrionaceae</taxon>
        <taxon>Vibrio</taxon>
    </lineage>
</organism>
<evidence type="ECO:0000313" key="5">
    <source>
        <dbReference type="EMBL" id="GEA60918.1"/>
    </source>
</evidence>
<comment type="function">
    <text evidence="3">During stationary phase, converts 70S ribosomes to an inactive dimeric form (100S ribosomes).</text>
</comment>
<dbReference type="Pfam" id="PF04957">
    <property type="entry name" value="RMF"/>
    <property type="match status" value="1"/>
</dbReference>
<dbReference type="InterPro" id="IPR023200">
    <property type="entry name" value="RMF_sf"/>
</dbReference>
<dbReference type="GO" id="GO:0005737">
    <property type="term" value="C:cytoplasm"/>
    <property type="evidence" value="ECO:0007669"/>
    <property type="project" value="UniProtKB-SubCell"/>
</dbReference>
<dbReference type="Gene3D" id="1.10.10.620">
    <property type="entry name" value="ribosome modulation factor like domain"/>
    <property type="match status" value="1"/>
</dbReference>
<dbReference type="AlphaFoldDB" id="A0A4Y3IQ02"/>